<dbReference type="PRINTS" id="PR00260">
    <property type="entry name" value="CHEMTRNSDUCR"/>
</dbReference>
<dbReference type="GO" id="GO:0016020">
    <property type="term" value="C:membrane"/>
    <property type="evidence" value="ECO:0007669"/>
    <property type="project" value="InterPro"/>
</dbReference>
<protein>
    <submittedName>
        <fullName evidence="7">Methyl-accepting chemotaxis protein</fullName>
    </submittedName>
    <submittedName>
        <fullName evidence="8">Methyl-accepting chemotaxis sensory transducer</fullName>
    </submittedName>
</protein>
<dbReference type="PATRIC" id="fig|1262449.3.peg.2707"/>
<dbReference type="EMBL" id="CP009268">
    <property type="protein sequence ID" value="AJA51378.1"/>
    <property type="molecule type" value="Genomic_DNA"/>
</dbReference>
<dbReference type="Proteomes" id="UP000028042">
    <property type="component" value="Unassembled WGS sequence"/>
</dbReference>
<dbReference type="PROSITE" id="PS50885">
    <property type="entry name" value="HAMP"/>
    <property type="match status" value="1"/>
</dbReference>
<reference evidence="8 9" key="3">
    <citation type="journal article" name="Genome Announc.">
        <title>Improved Draft Genome Sequence of Clostridium pasteurianum Strain ATCC 6013 (DSM 525) Using a Hybrid Next-Generation Sequencing Approach.</title>
        <authorList>
            <person name="Pyne M.E."/>
            <person name="Utturkar S."/>
            <person name="Brown S.D."/>
            <person name="Moo-Young M."/>
            <person name="Chung D.A."/>
            <person name="Chou C.P."/>
        </authorList>
    </citation>
    <scope>NUCLEOTIDE SEQUENCE [LARGE SCALE GENOMIC DNA]</scope>
    <source>
        <strain evidence="8 9">ATCC 6013</strain>
    </source>
</reference>
<evidence type="ECO:0000313" key="8">
    <source>
        <dbReference type="EMBL" id="KRU12615.1"/>
    </source>
</evidence>
<keyword evidence="4" id="KW-0812">Transmembrane</keyword>
<keyword evidence="10" id="KW-1185">Reference proteome</keyword>
<evidence type="ECO:0000259" key="5">
    <source>
        <dbReference type="PROSITE" id="PS50111"/>
    </source>
</evidence>
<dbReference type="GO" id="GO:0006935">
    <property type="term" value="P:chemotaxis"/>
    <property type="evidence" value="ECO:0007669"/>
    <property type="project" value="InterPro"/>
</dbReference>
<evidence type="ECO:0000256" key="4">
    <source>
        <dbReference type="SAM" id="Phobius"/>
    </source>
</evidence>
<evidence type="ECO:0000256" key="1">
    <source>
        <dbReference type="ARBA" id="ARBA00023224"/>
    </source>
</evidence>
<dbReference type="InterPro" id="IPR004089">
    <property type="entry name" value="MCPsignal_dom"/>
</dbReference>
<dbReference type="CDD" id="cd06225">
    <property type="entry name" value="HAMP"/>
    <property type="match status" value="1"/>
</dbReference>
<dbReference type="KEGG" id="cpat:CLPA_c12910"/>
<comment type="similarity">
    <text evidence="2">Belongs to the methyl-accepting chemotaxis (MCP) protein family.</text>
</comment>
<feature type="domain" description="HAMP" evidence="6">
    <location>
        <begin position="212"/>
        <end position="264"/>
    </location>
</feature>
<dbReference type="SMART" id="SM00283">
    <property type="entry name" value="MA"/>
    <property type="match status" value="1"/>
</dbReference>
<dbReference type="EMBL" id="JPGY02000001">
    <property type="protein sequence ID" value="KRU12615.1"/>
    <property type="molecule type" value="Genomic_DNA"/>
</dbReference>
<dbReference type="InterPro" id="IPR004090">
    <property type="entry name" value="Chemotax_Me-accpt_rcpt"/>
</dbReference>
<reference evidence="7 10" key="1">
    <citation type="journal article" date="2015" name="Genome Announc.">
        <title>Complete Genome Sequence of the Nitrogen-Fixing and Solvent-Producing Clostridium pasteurianum DSM 525.</title>
        <authorList>
            <person name="Poehlein A."/>
            <person name="Grosse-Honebrink A."/>
            <person name="Zhang Y."/>
            <person name="Minton N.P."/>
            <person name="Daniel R."/>
        </authorList>
    </citation>
    <scope>NUCLEOTIDE SEQUENCE [LARGE SCALE GENOMIC DNA]</scope>
    <source>
        <strain evidence="7">DSM 525</strain>
        <strain evidence="10">DSM 525 / ATCC 6013</strain>
    </source>
</reference>
<dbReference type="RefSeq" id="WP_003446181.1">
    <property type="nucleotide sequence ID" value="NZ_ANZB01000009.1"/>
</dbReference>
<feature type="transmembrane region" description="Helical" evidence="4">
    <location>
        <begin position="191"/>
        <end position="210"/>
    </location>
</feature>
<dbReference type="AlphaFoldDB" id="A0A0H3J8J5"/>
<gene>
    <name evidence="7" type="ORF">CLPA_c12910</name>
    <name evidence="8" type="ORF">CP6013_01863</name>
</gene>
<dbReference type="GO" id="GO:0004888">
    <property type="term" value="F:transmembrane signaling receptor activity"/>
    <property type="evidence" value="ECO:0007669"/>
    <property type="project" value="InterPro"/>
</dbReference>
<accession>A0A0H3J8J5</accession>
<dbReference type="Gene3D" id="6.10.340.10">
    <property type="match status" value="1"/>
</dbReference>
<keyword evidence="4" id="KW-0472">Membrane</keyword>
<feature type="domain" description="Methyl-accepting transducer" evidence="5">
    <location>
        <begin position="276"/>
        <end position="534"/>
    </location>
</feature>
<dbReference type="GO" id="GO:0007165">
    <property type="term" value="P:signal transduction"/>
    <property type="evidence" value="ECO:0007669"/>
    <property type="project" value="UniProtKB-KW"/>
</dbReference>
<name>A0A0H3J8J5_CLOPA</name>
<evidence type="ECO:0000313" key="9">
    <source>
        <dbReference type="Proteomes" id="UP000028042"/>
    </source>
</evidence>
<dbReference type="SMART" id="SM00304">
    <property type="entry name" value="HAMP"/>
    <property type="match status" value="1"/>
</dbReference>
<dbReference type="Pfam" id="PF00015">
    <property type="entry name" value="MCPsignal"/>
    <property type="match status" value="1"/>
</dbReference>
<evidence type="ECO:0000313" key="7">
    <source>
        <dbReference type="EMBL" id="AJA51378.1"/>
    </source>
</evidence>
<dbReference type="eggNOG" id="COG0840">
    <property type="taxonomic scope" value="Bacteria"/>
</dbReference>
<sequence>MKILGKIKVRVKMVCAFLIITVLIAVVGVIGMSSLKKVNANSQDMYKNSLQNIYMLTDMQKNLIRDKSDIIQLVYLKNPVKNFALKQEINTNVSTNNIHIANIEKIPMKDSDKKLWDTYKSQLQQYREDKKKILQLVDNNDFDGAIKEYENSVNKWETMFQTIDNLVATNSMGAKLTNENNMSVYTNSNTSILICIIGGVVLSLILGLILTREITKPLLKIKAFAERLADFDFSIFIAVSGKDEFSQTAIALNTAQKNVNSLIKNIIQNSQYMNTASEKLFSMVEELNSNFKNIDSSTKHITVQLQETSASSEEISASVQEVDASINQLMERSMEGSNNANESKENAKSVKTKVENSIKQIRDLYDEKRNKILKSIEDGKVVENIKVMSNAIADVSKQINLLALNAAIEAARAGEQGKGFAVVAEEVRKLAEQSAELVTEIQDTILKVQKAFKNLSINSNEVLRFINENINADLEDFENMGNQYYDEANFVSSMTEEIAAMTEEINATVDQVSTAVQGMAGAAQKSSENADTIKDSIVEVTESIEQVFKTSQDQAELAQKLNEATQKFKI</sequence>
<dbReference type="PROSITE" id="PS50111">
    <property type="entry name" value="CHEMOTAXIS_TRANSDUC_2"/>
    <property type="match status" value="1"/>
</dbReference>
<dbReference type="Gene3D" id="1.10.287.950">
    <property type="entry name" value="Methyl-accepting chemotaxis protein"/>
    <property type="match status" value="1"/>
</dbReference>
<dbReference type="KEGG" id="cpae:CPAST_c12910"/>
<evidence type="ECO:0000256" key="3">
    <source>
        <dbReference type="PROSITE-ProRule" id="PRU00284"/>
    </source>
</evidence>
<dbReference type="PANTHER" id="PTHR32089:SF112">
    <property type="entry name" value="LYSOZYME-LIKE PROTEIN-RELATED"/>
    <property type="match status" value="1"/>
</dbReference>
<evidence type="ECO:0000256" key="2">
    <source>
        <dbReference type="ARBA" id="ARBA00029447"/>
    </source>
</evidence>
<proteinExistence type="inferred from homology"/>
<evidence type="ECO:0000313" key="10">
    <source>
        <dbReference type="Proteomes" id="UP000030905"/>
    </source>
</evidence>
<feature type="transmembrane region" description="Helical" evidence="4">
    <location>
        <begin position="12"/>
        <end position="35"/>
    </location>
</feature>
<dbReference type="InterPro" id="IPR003660">
    <property type="entry name" value="HAMP_dom"/>
</dbReference>
<dbReference type="InterPro" id="IPR024478">
    <property type="entry name" value="HlyB_4HB_MCP"/>
</dbReference>
<organism evidence="7 10">
    <name type="scientific">Clostridium pasteurianum DSM 525 = ATCC 6013</name>
    <dbReference type="NCBI Taxonomy" id="1262449"/>
    <lineage>
        <taxon>Bacteria</taxon>
        <taxon>Bacillati</taxon>
        <taxon>Bacillota</taxon>
        <taxon>Clostridia</taxon>
        <taxon>Eubacteriales</taxon>
        <taxon>Clostridiaceae</taxon>
        <taxon>Clostridium</taxon>
    </lineage>
</organism>
<dbReference type="Proteomes" id="UP000030905">
    <property type="component" value="Chromosome"/>
</dbReference>
<reference evidence="8" key="2">
    <citation type="submission" date="2015-10" db="EMBL/GenBank/DDBJ databases">
        <title>Improved Draft Genome Sequence of Clostridium pasteurianum Strain ATCC 6013 (DSM 525) Using a Hybrid Next-Generation Sequencing Approach.</title>
        <authorList>
            <person name="Pyne M.E."/>
            <person name="Utturkar S.M."/>
            <person name="Brown S.D."/>
            <person name="Moo-Young M."/>
            <person name="Chung D.A."/>
            <person name="Chou P.C."/>
        </authorList>
    </citation>
    <scope>NUCLEOTIDE SEQUENCE</scope>
    <source>
        <strain evidence="8">ATCC 6013</strain>
    </source>
</reference>
<dbReference type="PANTHER" id="PTHR32089">
    <property type="entry name" value="METHYL-ACCEPTING CHEMOTAXIS PROTEIN MCPB"/>
    <property type="match status" value="1"/>
</dbReference>
<keyword evidence="4" id="KW-1133">Transmembrane helix</keyword>
<dbReference type="Pfam" id="PF12729">
    <property type="entry name" value="4HB_MCP_1"/>
    <property type="match status" value="1"/>
</dbReference>
<keyword evidence="1 3" id="KW-0807">Transducer</keyword>
<evidence type="ECO:0000259" key="6">
    <source>
        <dbReference type="PROSITE" id="PS50885"/>
    </source>
</evidence>
<dbReference type="SUPFAM" id="SSF58104">
    <property type="entry name" value="Methyl-accepting chemotaxis protein (MCP) signaling domain"/>
    <property type="match status" value="1"/>
</dbReference>
<dbReference type="GeneID" id="93073472"/>